<dbReference type="PANTHER" id="PTHR33351:SF1">
    <property type="entry name" value="IG-LIKE DOMAIN-CONTAINING PROTEIN-RELATED"/>
    <property type="match status" value="1"/>
</dbReference>
<dbReference type="Proteomes" id="UP001328107">
    <property type="component" value="Unassembled WGS sequence"/>
</dbReference>
<sequence length="171" mass="19891">MSCPCPYKRRMKHLESHFQMFLTRFTFLLLLLILGIAKANINEILGNRTVKSTVYGTYLATNFINQVIMTNNTPSEWEQWTIQEVQGGKVTLLQWGTMTIKRYYLRADWNELVNLADSASDWEKWTPSKNADGSWSFLSYHNKWLSAMEGGSVYQKQVHEAWGNFWVGPVQ</sequence>
<evidence type="ECO:0000313" key="1">
    <source>
        <dbReference type="EMBL" id="GMR34920.1"/>
    </source>
</evidence>
<gene>
    <name evidence="1" type="ORF">PMAYCL1PPCAC_05115</name>
</gene>
<dbReference type="CDD" id="cd00257">
    <property type="entry name" value="beta-trefoil_FSCN-like"/>
    <property type="match status" value="1"/>
</dbReference>
<dbReference type="EMBL" id="BTRK01000002">
    <property type="protein sequence ID" value="GMR34920.1"/>
    <property type="molecule type" value="Genomic_DNA"/>
</dbReference>
<dbReference type="GO" id="GO:0015629">
    <property type="term" value="C:actin cytoskeleton"/>
    <property type="evidence" value="ECO:0007669"/>
    <property type="project" value="TreeGrafter"/>
</dbReference>
<dbReference type="GO" id="GO:0051015">
    <property type="term" value="F:actin filament binding"/>
    <property type="evidence" value="ECO:0007669"/>
    <property type="project" value="TreeGrafter"/>
</dbReference>
<reference evidence="2" key="1">
    <citation type="submission" date="2022-10" db="EMBL/GenBank/DDBJ databases">
        <title>Genome assembly of Pristionchus species.</title>
        <authorList>
            <person name="Yoshida K."/>
            <person name="Sommer R.J."/>
        </authorList>
    </citation>
    <scope>NUCLEOTIDE SEQUENCE [LARGE SCALE GENOMIC DNA]</scope>
    <source>
        <strain evidence="2">RS5460</strain>
    </source>
</reference>
<accession>A0AAN4ZDC8</accession>
<dbReference type="InterPro" id="IPR008999">
    <property type="entry name" value="Actin-crosslinking"/>
</dbReference>
<dbReference type="AlphaFoldDB" id="A0AAN4ZDC8"/>
<keyword evidence="2" id="KW-1185">Reference proteome</keyword>
<comment type="caution">
    <text evidence="1">The sequence shown here is derived from an EMBL/GenBank/DDBJ whole genome shotgun (WGS) entry which is preliminary data.</text>
</comment>
<dbReference type="Gene3D" id="2.80.10.50">
    <property type="match status" value="1"/>
</dbReference>
<dbReference type="GO" id="GO:0030041">
    <property type="term" value="P:actin filament polymerization"/>
    <property type="evidence" value="ECO:0007669"/>
    <property type="project" value="TreeGrafter"/>
</dbReference>
<dbReference type="PANTHER" id="PTHR33351">
    <property type="entry name" value="HISACTOPHILIN-1-RELATED"/>
    <property type="match status" value="1"/>
</dbReference>
<organism evidence="1 2">
    <name type="scientific">Pristionchus mayeri</name>
    <dbReference type="NCBI Taxonomy" id="1317129"/>
    <lineage>
        <taxon>Eukaryota</taxon>
        <taxon>Metazoa</taxon>
        <taxon>Ecdysozoa</taxon>
        <taxon>Nematoda</taxon>
        <taxon>Chromadorea</taxon>
        <taxon>Rhabditida</taxon>
        <taxon>Rhabditina</taxon>
        <taxon>Diplogasteromorpha</taxon>
        <taxon>Diplogasteroidea</taxon>
        <taxon>Neodiplogasteridae</taxon>
        <taxon>Pristionchus</taxon>
    </lineage>
</organism>
<evidence type="ECO:0000313" key="2">
    <source>
        <dbReference type="Proteomes" id="UP001328107"/>
    </source>
</evidence>
<dbReference type="SUPFAM" id="SSF50405">
    <property type="entry name" value="Actin-crosslinking proteins"/>
    <property type="match status" value="1"/>
</dbReference>
<dbReference type="InterPro" id="IPR052883">
    <property type="entry name" value="Hisactophilin"/>
</dbReference>
<protein>
    <submittedName>
        <fullName evidence="1">Uncharacterized protein</fullName>
    </submittedName>
</protein>
<name>A0AAN4ZDC8_9BILA</name>
<proteinExistence type="predicted"/>